<keyword evidence="3" id="KW-1185">Reference proteome</keyword>
<dbReference type="EMBL" id="JACGWU010000005">
    <property type="protein sequence ID" value="MBA8829490.1"/>
    <property type="molecule type" value="Genomic_DNA"/>
</dbReference>
<feature type="compositionally biased region" description="Basic and acidic residues" evidence="1">
    <location>
        <begin position="1"/>
        <end position="12"/>
    </location>
</feature>
<proteinExistence type="predicted"/>
<comment type="caution">
    <text evidence="2">The sequence shown here is derived from an EMBL/GenBank/DDBJ whole genome shotgun (WGS) entry which is preliminary data.</text>
</comment>
<accession>A0A7W3JUP4</accession>
<protein>
    <submittedName>
        <fullName evidence="2">Uncharacterized protein</fullName>
    </submittedName>
</protein>
<name>A0A7W3JUP4_9MICO</name>
<reference evidence="2 3" key="1">
    <citation type="submission" date="2020-07" db="EMBL/GenBank/DDBJ databases">
        <title>Sequencing the genomes of 1000 actinobacteria strains.</title>
        <authorList>
            <person name="Klenk H.-P."/>
        </authorList>
    </citation>
    <scope>NUCLEOTIDE SEQUENCE [LARGE SCALE GENOMIC DNA]</scope>
    <source>
        <strain evidence="2 3">DSM 23737</strain>
    </source>
</reference>
<evidence type="ECO:0000313" key="2">
    <source>
        <dbReference type="EMBL" id="MBA8829490.1"/>
    </source>
</evidence>
<evidence type="ECO:0000256" key="1">
    <source>
        <dbReference type="SAM" id="MobiDB-lite"/>
    </source>
</evidence>
<dbReference type="Proteomes" id="UP000524237">
    <property type="component" value="Unassembled WGS sequence"/>
</dbReference>
<sequence length="36" mass="3837">MESLNETKHGERVTALTADPDRQLATALTPLLGVTS</sequence>
<organism evidence="2 3">
    <name type="scientific">Alpinimonas psychrophila</name>
    <dbReference type="NCBI Taxonomy" id="748908"/>
    <lineage>
        <taxon>Bacteria</taxon>
        <taxon>Bacillati</taxon>
        <taxon>Actinomycetota</taxon>
        <taxon>Actinomycetes</taxon>
        <taxon>Micrococcales</taxon>
        <taxon>Microbacteriaceae</taxon>
        <taxon>Alpinimonas</taxon>
    </lineage>
</organism>
<gene>
    <name evidence="2" type="ORF">FB555_001599</name>
</gene>
<dbReference type="AlphaFoldDB" id="A0A7W3JUP4"/>
<evidence type="ECO:0000313" key="3">
    <source>
        <dbReference type="Proteomes" id="UP000524237"/>
    </source>
</evidence>
<feature type="region of interest" description="Disordered" evidence="1">
    <location>
        <begin position="1"/>
        <end position="21"/>
    </location>
</feature>